<dbReference type="Proteomes" id="UP000658202">
    <property type="component" value="Unassembled WGS sequence"/>
</dbReference>
<name>A0A420D9G8_9FLAO</name>
<dbReference type="PROSITE" id="PS51257">
    <property type="entry name" value="PROKAR_LIPOPROTEIN"/>
    <property type="match status" value="1"/>
</dbReference>
<dbReference type="EMBL" id="RAQH01000004">
    <property type="protein sequence ID" value="RKE87600.1"/>
    <property type="molecule type" value="Genomic_DNA"/>
</dbReference>
<protein>
    <submittedName>
        <fullName evidence="2">Uncharacterized protein</fullName>
    </submittedName>
</protein>
<reference evidence="2 3" key="2">
    <citation type="submission" date="2018-09" db="EMBL/GenBank/DDBJ databases">
        <title>Genomic Encyclopedia of Archaeal and Bacterial Type Strains, Phase II (KMG-II): from individual species to whole genera.</title>
        <authorList>
            <person name="Goeker M."/>
        </authorList>
    </citation>
    <scope>NUCLEOTIDE SEQUENCE [LARGE SCALE GENOMIC DNA]</scope>
    <source>
        <strain evidence="2 3">DSM 27620</strain>
    </source>
</reference>
<proteinExistence type="predicted"/>
<reference evidence="1" key="1">
    <citation type="journal article" date="2014" name="Int. J. Syst. Evol. Microbiol.">
        <title>Complete genome of a new Firmicutes species belonging to the dominant human colonic microbiota ('Ruminococcus bicirculans') reveals two chromosomes and a selective capacity to utilize plant glucans.</title>
        <authorList>
            <consortium name="NISC Comparative Sequencing Program"/>
            <person name="Wegmann U."/>
            <person name="Louis P."/>
            <person name="Goesmann A."/>
            <person name="Henrissat B."/>
            <person name="Duncan S.H."/>
            <person name="Flint H.J."/>
        </authorList>
    </citation>
    <scope>NUCLEOTIDE SEQUENCE</scope>
    <source>
        <strain evidence="1">CCM 8490</strain>
    </source>
</reference>
<dbReference type="AlphaFoldDB" id="A0A420D9G8"/>
<keyword evidence="4" id="KW-1185">Reference proteome</keyword>
<gene>
    <name evidence="2" type="ORF">BXY58_1718</name>
    <name evidence="1" type="ORF">GCM10007332_17680</name>
</gene>
<evidence type="ECO:0000313" key="2">
    <source>
        <dbReference type="EMBL" id="RKE87600.1"/>
    </source>
</evidence>
<reference evidence="4" key="3">
    <citation type="journal article" date="2019" name="Int. J. Syst. Evol. Microbiol.">
        <title>The Global Catalogue of Microorganisms (GCM) 10K type strain sequencing project: providing services to taxonomists for standard genome sequencing and annotation.</title>
        <authorList>
            <consortium name="The Broad Institute Genomics Platform"/>
            <consortium name="The Broad Institute Genome Sequencing Center for Infectious Disease"/>
            <person name="Wu L."/>
            <person name="Ma J."/>
        </authorList>
    </citation>
    <scope>NUCLEOTIDE SEQUENCE [LARGE SCALE GENOMIC DNA]</scope>
    <source>
        <strain evidence="4">CCM 8490</strain>
    </source>
</reference>
<evidence type="ECO:0000313" key="4">
    <source>
        <dbReference type="Proteomes" id="UP000658202"/>
    </source>
</evidence>
<evidence type="ECO:0000313" key="1">
    <source>
        <dbReference type="EMBL" id="GGG56459.1"/>
    </source>
</evidence>
<organism evidence="2 3">
    <name type="scientific">Epilithonimonas arachidiradicis</name>
    <dbReference type="NCBI Taxonomy" id="1617282"/>
    <lineage>
        <taxon>Bacteria</taxon>
        <taxon>Pseudomonadati</taxon>
        <taxon>Bacteroidota</taxon>
        <taxon>Flavobacteriia</taxon>
        <taxon>Flavobacteriales</taxon>
        <taxon>Weeksellaceae</taxon>
        <taxon>Chryseobacterium group</taxon>
        <taxon>Epilithonimonas</taxon>
    </lineage>
</organism>
<accession>A0A420D9G8</accession>
<dbReference type="Proteomes" id="UP000285906">
    <property type="component" value="Unassembled WGS sequence"/>
</dbReference>
<dbReference type="EMBL" id="BMCW01000003">
    <property type="protein sequence ID" value="GGG56459.1"/>
    <property type="molecule type" value="Genomic_DNA"/>
</dbReference>
<comment type="caution">
    <text evidence="2">The sequence shown here is derived from an EMBL/GenBank/DDBJ whole genome shotgun (WGS) entry which is preliminary data.</text>
</comment>
<evidence type="ECO:0000313" key="3">
    <source>
        <dbReference type="Proteomes" id="UP000285906"/>
    </source>
</evidence>
<sequence length="251" mass="28198">MQFNDYKKMKKILLGIALSVVVLQGCKKDRDEEEVVVVPIADQNAYDDAAAIKFMESNYFNDKGVITAFDDTTDTDNNYPKLSSYPHETLPSGVIYIVRTGAQPDPGKAVADNDIITLFHSTNTYIATNTDGNINFSNQATFANSTSTGNPIVDPAYYYVKKSVLEKYNKDNNTTVGKEFFEIEGLKEGLKYFKSFDQDNSADYNLQGVIIVPSRAAYARDSSIYGTVYNDRSFVFNFQLYKTQTRLPKDD</sequence>
<reference evidence="1" key="4">
    <citation type="submission" date="2024-05" db="EMBL/GenBank/DDBJ databases">
        <authorList>
            <person name="Sun Q."/>
            <person name="Sedlacek I."/>
        </authorList>
    </citation>
    <scope>NUCLEOTIDE SEQUENCE</scope>
    <source>
        <strain evidence="1">CCM 8490</strain>
    </source>
</reference>